<dbReference type="InterPro" id="IPR041698">
    <property type="entry name" value="Methyltransf_25"/>
</dbReference>
<protein>
    <recommendedName>
        <fullName evidence="1">Methyltransferase domain-containing protein</fullName>
    </recommendedName>
</protein>
<dbReference type="InterPro" id="IPR029063">
    <property type="entry name" value="SAM-dependent_MTases_sf"/>
</dbReference>
<dbReference type="CDD" id="cd02440">
    <property type="entry name" value="AdoMet_MTases"/>
    <property type="match status" value="1"/>
</dbReference>
<feature type="non-terminal residue" evidence="2">
    <location>
        <position position="98"/>
    </location>
</feature>
<gene>
    <name evidence="2" type="ORF">S01H4_33301</name>
</gene>
<proteinExistence type="predicted"/>
<dbReference type="EMBL" id="BART01017509">
    <property type="protein sequence ID" value="GAG78567.1"/>
    <property type="molecule type" value="Genomic_DNA"/>
</dbReference>
<comment type="caution">
    <text evidence="2">The sequence shown here is derived from an EMBL/GenBank/DDBJ whole genome shotgun (WGS) entry which is preliminary data.</text>
</comment>
<organism evidence="2">
    <name type="scientific">marine sediment metagenome</name>
    <dbReference type="NCBI Taxonomy" id="412755"/>
    <lineage>
        <taxon>unclassified sequences</taxon>
        <taxon>metagenomes</taxon>
        <taxon>ecological metagenomes</taxon>
    </lineage>
</organism>
<feature type="domain" description="Methyltransferase" evidence="1">
    <location>
        <begin position="52"/>
        <end position="92"/>
    </location>
</feature>
<evidence type="ECO:0000259" key="1">
    <source>
        <dbReference type="Pfam" id="PF13649"/>
    </source>
</evidence>
<reference evidence="2" key="1">
    <citation type="journal article" date="2014" name="Front. Microbiol.">
        <title>High frequency of phylogenetically diverse reductive dehalogenase-homologous genes in deep subseafloor sedimentary metagenomes.</title>
        <authorList>
            <person name="Kawai M."/>
            <person name="Futagami T."/>
            <person name="Toyoda A."/>
            <person name="Takaki Y."/>
            <person name="Nishi S."/>
            <person name="Hori S."/>
            <person name="Arai W."/>
            <person name="Tsubouchi T."/>
            <person name="Morono Y."/>
            <person name="Uchiyama I."/>
            <person name="Ito T."/>
            <person name="Fujiyama A."/>
            <person name="Inagaki F."/>
            <person name="Takami H."/>
        </authorList>
    </citation>
    <scope>NUCLEOTIDE SEQUENCE</scope>
    <source>
        <strain evidence="2">Expedition CK06-06</strain>
    </source>
</reference>
<dbReference type="Pfam" id="PF13649">
    <property type="entry name" value="Methyltransf_25"/>
    <property type="match status" value="1"/>
</dbReference>
<dbReference type="AlphaFoldDB" id="X1BBH3"/>
<accession>X1BBH3</accession>
<evidence type="ECO:0000313" key="2">
    <source>
        <dbReference type="EMBL" id="GAG78567.1"/>
    </source>
</evidence>
<sequence length="98" mass="11005">MKPISFEKLRQITEDVGELSGWDFSQMRTECAPLPWNYPDVVRQFLTQSHNVLDIGTGGGEIFLGLSPHFQEGTGIDINPRMVETAQQNRIAETVTNV</sequence>
<dbReference type="SUPFAM" id="SSF53335">
    <property type="entry name" value="S-adenosyl-L-methionine-dependent methyltransferases"/>
    <property type="match status" value="1"/>
</dbReference>
<dbReference type="Gene3D" id="3.40.50.150">
    <property type="entry name" value="Vaccinia Virus protein VP39"/>
    <property type="match status" value="1"/>
</dbReference>
<name>X1BBH3_9ZZZZ</name>